<reference evidence="2" key="1">
    <citation type="submission" date="2018-01" db="EMBL/GenBank/DDBJ databases">
        <authorList>
            <person name="Mao J.F."/>
        </authorList>
    </citation>
    <scope>NUCLEOTIDE SEQUENCE</scope>
    <source>
        <strain evidence="2">Huo1</strain>
        <tissue evidence="2">Leaf</tissue>
    </source>
</reference>
<evidence type="ECO:0000259" key="1">
    <source>
        <dbReference type="PROSITE" id="PS51038"/>
    </source>
</evidence>
<keyword evidence="3" id="KW-1185">Reference proteome</keyword>
<dbReference type="PANTHER" id="PTHR31917:SF3">
    <property type="entry name" value="BROMO ADJACENT-LIKE DOMAIN PROTEIN"/>
    <property type="match status" value="1"/>
</dbReference>
<dbReference type="InterPro" id="IPR014002">
    <property type="entry name" value="Agenet_dom_plant"/>
</dbReference>
<dbReference type="Pfam" id="PF01426">
    <property type="entry name" value="BAH"/>
    <property type="match status" value="1"/>
</dbReference>
<dbReference type="SMART" id="SM00743">
    <property type="entry name" value="Agenet"/>
    <property type="match status" value="1"/>
</dbReference>
<evidence type="ECO:0000313" key="2">
    <source>
        <dbReference type="EMBL" id="KAG6394154.1"/>
    </source>
</evidence>
<dbReference type="Gene3D" id="2.30.30.490">
    <property type="match status" value="1"/>
</dbReference>
<evidence type="ECO:0000313" key="3">
    <source>
        <dbReference type="Proteomes" id="UP000298416"/>
    </source>
</evidence>
<dbReference type="AlphaFoldDB" id="A0A8X8Z7P9"/>
<dbReference type="GO" id="GO:0003682">
    <property type="term" value="F:chromatin binding"/>
    <property type="evidence" value="ECO:0007669"/>
    <property type="project" value="InterPro"/>
</dbReference>
<dbReference type="InterPro" id="IPR001025">
    <property type="entry name" value="BAH_dom"/>
</dbReference>
<dbReference type="InterPro" id="IPR008395">
    <property type="entry name" value="Agenet-like_dom"/>
</dbReference>
<dbReference type="PANTHER" id="PTHR31917">
    <property type="entry name" value="AGENET DOMAIN-CONTAINING PROTEIN-RELATED"/>
    <property type="match status" value="1"/>
</dbReference>
<sequence length="497" mass="56112">MASTQHLKHLLFQTTRFSQRTSSMIPLVRQFMANDSETVWYGGAWICSKQLKHYKALCTNGTKIPVSLKEQQLITFHFVIGLHNLFSPSLYVQVHSVVWILGGGGKDYLGYVEDMYETLQEEKMVRVRRFLFPEDIQHLMPKLCSDSGEVFITSTKEQLSAKEIDGLASVLAPIDFKKCDEVLPLNLSLKIFTCHREFKSNSVSTFNITELCGYYAQPVLSTLKYFFPEPSDAIENSTQEGDDCSPQNQAVITCKSNEILIGDQIVSEVDADLHNVAKDNQAAKRGPANQCLKIKQAMKGPVQDNNPLIWPQNQMLSRVNENIELLSQDSGMRGCWFRCKILRSSAKLMRVQYCDVTDADEDGNLEELVVAPREAATDRLGMRCAGRLTVRPWPSWYSSDARFEVGEPVDVWQCPGWWEGVVIGFDPSAENTLQVYFPGENILKSVKKRNTRVSKDWVGEKWVDIMANRDILALVTSCLNAKPKVSLPESSGDRESD</sequence>
<organism evidence="2">
    <name type="scientific">Salvia splendens</name>
    <name type="common">Scarlet sage</name>
    <dbReference type="NCBI Taxonomy" id="180675"/>
    <lineage>
        <taxon>Eukaryota</taxon>
        <taxon>Viridiplantae</taxon>
        <taxon>Streptophyta</taxon>
        <taxon>Embryophyta</taxon>
        <taxon>Tracheophyta</taxon>
        <taxon>Spermatophyta</taxon>
        <taxon>Magnoliopsida</taxon>
        <taxon>eudicotyledons</taxon>
        <taxon>Gunneridae</taxon>
        <taxon>Pentapetalae</taxon>
        <taxon>asterids</taxon>
        <taxon>lamiids</taxon>
        <taxon>Lamiales</taxon>
        <taxon>Lamiaceae</taxon>
        <taxon>Nepetoideae</taxon>
        <taxon>Mentheae</taxon>
        <taxon>Salviinae</taxon>
        <taxon>Salvia</taxon>
        <taxon>Salvia subgen. Calosphace</taxon>
        <taxon>core Calosphace</taxon>
    </lineage>
</organism>
<dbReference type="Proteomes" id="UP000298416">
    <property type="component" value="Unassembled WGS sequence"/>
</dbReference>
<dbReference type="InterPro" id="IPR043151">
    <property type="entry name" value="BAH_sf"/>
</dbReference>
<comment type="caution">
    <text evidence="2">The sequence shown here is derived from an EMBL/GenBank/DDBJ whole genome shotgun (WGS) entry which is preliminary data.</text>
</comment>
<dbReference type="PROSITE" id="PS51038">
    <property type="entry name" value="BAH"/>
    <property type="match status" value="1"/>
</dbReference>
<dbReference type="Pfam" id="PF05641">
    <property type="entry name" value="Agenet"/>
    <property type="match status" value="1"/>
</dbReference>
<name>A0A8X8Z7P9_SALSN</name>
<feature type="domain" description="BAH" evidence="1">
    <location>
        <begin position="90"/>
        <end position="209"/>
    </location>
</feature>
<accession>A0A8X8Z7P9</accession>
<dbReference type="EMBL" id="PNBA02000017">
    <property type="protein sequence ID" value="KAG6394154.1"/>
    <property type="molecule type" value="Genomic_DNA"/>
</dbReference>
<proteinExistence type="predicted"/>
<reference evidence="2" key="2">
    <citation type="submission" date="2020-08" db="EMBL/GenBank/DDBJ databases">
        <title>Plant Genome Project.</title>
        <authorList>
            <person name="Zhang R.-G."/>
        </authorList>
    </citation>
    <scope>NUCLEOTIDE SEQUENCE</scope>
    <source>
        <strain evidence="2">Huo1</strain>
        <tissue evidence="2">Leaf</tissue>
    </source>
</reference>
<gene>
    <name evidence="2" type="ORF">SASPL_144734</name>
</gene>
<protein>
    <recommendedName>
        <fullName evidence="1">BAH domain-containing protein</fullName>
    </recommendedName>
</protein>